<sequence>MLSLEPSRAQANSKGRDTRIMTNGDMS</sequence>
<evidence type="ECO:0000256" key="1">
    <source>
        <dbReference type="SAM" id="MobiDB-lite"/>
    </source>
</evidence>
<keyword evidence="3" id="KW-1185">Reference proteome</keyword>
<evidence type="ECO:0000313" key="2">
    <source>
        <dbReference type="EMBL" id="PON29149.1"/>
    </source>
</evidence>
<dbReference type="EMBL" id="JPDN02000005">
    <property type="protein sequence ID" value="PON29149.1"/>
    <property type="molecule type" value="Genomic_DNA"/>
</dbReference>
<accession>A0A2P4ZXX3</accession>
<reference evidence="2 3" key="1">
    <citation type="journal article" date="2016" name="Genome Announc.">
        <title>Draft Whole-Genome Sequence of Trichoderma gamsii T6085, a Promising Biocontrol Agent of Fusarium Head Blight on Wheat.</title>
        <authorList>
            <person name="Baroncelli R."/>
            <person name="Zapparata A."/>
            <person name="Piaggeschi G."/>
            <person name="Sarrocco S."/>
            <person name="Vannacci G."/>
        </authorList>
    </citation>
    <scope>NUCLEOTIDE SEQUENCE [LARGE SCALE GENOMIC DNA]</scope>
    <source>
        <strain evidence="2 3">T6085</strain>
    </source>
</reference>
<dbReference type="Proteomes" id="UP000054821">
    <property type="component" value="Unassembled WGS sequence"/>
</dbReference>
<evidence type="ECO:0000313" key="3">
    <source>
        <dbReference type="Proteomes" id="UP000054821"/>
    </source>
</evidence>
<gene>
    <name evidence="2" type="ORF">TGAM01_v202257</name>
</gene>
<dbReference type="AlphaFoldDB" id="A0A2P4ZXX3"/>
<protein>
    <submittedName>
        <fullName evidence="2">Uncharacterized protein</fullName>
    </submittedName>
</protein>
<organism evidence="2 3">
    <name type="scientific">Trichoderma gamsii</name>
    <dbReference type="NCBI Taxonomy" id="398673"/>
    <lineage>
        <taxon>Eukaryota</taxon>
        <taxon>Fungi</taxon>
        <taxon>Dikarya</taxon>
        <taxon>Ascomycota</taxon>
        <taxon>Pezizomycotina</taxon>
        <taxon>Sordariomycetes</taxon>
        <taxon>Hypocreomycetidae</taxon>
        <taxon>Hypocreales</taxon>
        <taxon>Hypocreaceae</taxon>
        <taxon>Trichoderma</taxon>
    </lineage>
</organism>
<proteinExistence type="predicted"/>
<feature type="region of interest" description="Disordered" evidence="1">
    <location>
        <begin position="1"/>
        <end position="27"/>
    </location>
</feature>
<comment type="caution">
    <text evidence="2">The sequence shown here is derived from an EMBL/GenBank/DDBJ whole genome shotgun (WGS) entry which is preliminary data.</text>
</comment>
<name>A0A2P4ZXX3_9HYPO</name>